<protein>
    <submittedName>
        <fullName evidence="2">Uncharacterized protein</fullName>
    </submittedName>
</protein>
<dbReference type="GO" id="GO:0035556">
    <property type="term" value="P:intracellular signal transduction"/>
    <property type="evidence" value="ECO:0007669"/>
    <property type="project" value="TreeGrafter"/>
</dbReference>
<dbReference type="GO" id="GO:0043539">
    <property type="term" value="F:protein serine/threonine kinase activator activity"/>
    <property type="evidence" value="ECO:0007669"/>
    <property type="project" value="TreeGrafter"/>
</dbReference>
<dbReference type="InterPro" id="IPR013878">
    <property type="entry name" value="Mo25"/>
</dbReference>
<dbReference type="PANTHER" id="PTHR10182:SF3">
    <property type="entry name" value="PROTEIN MO25"/>
    <property type="match status" value="1"/>
</dbReference>
<sequence>MIKLPEFVRCFEGKCLCKSGHNCRCSECRDILRQLSADIAVLNRQKLSCDNGQRLKVSHEVSEDVQKQMRSILEVVDEMMGERPCHHHHGQLSAEEAMEPLELFLAEDLLIHLVEELPALDFEARKDVMNVFSVLLRPGLPVLATHMVGYVRRHTQMAQVFMDGCDNSEIALHCGVMLRSCARHGELAEVFLESGIAYTLLEQVLGNSFDVSADAFGSLRELLLGNKDMTKTWLITNFVSFFSLYHRMFETGEYVILRQSLKLLGDILLDRSFMKVMLRYVSEEKHLVIHMNFLLSSSVAIQYEAFNLFKIFVANPQKPPRIQKILCKNRAGLLDLLANLRSHKSEDERFLADEKNVSGKLRALKMPVNAQRCGDSNVAARAGVPDLYQLAGT</sequence>
<dbReference type="Pfam" id="PF08569">
    <property type="entry name" value="Mo25"/>
    <property type="match status" value="1"/>
</dbReference>
<evidence type="ECO:0000256" key="1">
    <source>
        <dbReference type="ARBA" id="ARBA00011012"/>
    </source>
</evidence>
<proteinExistence type="inferred from homology"/>
<dbReference type="InterPro" id="IPR011989">
    <property type="entry name" value="ARM-like"/>
</dbReference>
<gene>
    <name evidence="2" type="ORF">NSCI0253_LOCUS45780</name>
</gene>
<dbReference type="Gene3D" id="1.25.10.10">
    <property type="entry name" value="Leucine-rich Repeat Variant"/>
    <property type="match status" value="1"/>
</dbReference>
<dbReference type="AlphaFoldDB" id="A0A7S1FK84"/>
<organism evidence="2">
    <name type="scientific">Noctiluca scintillans</name>
    <name type="common">Sea sparkle</name>
    <name type="synonym">Red tide dinoflagellate</name>
    <dbReference type="NCBI Taxonomy" id="2966"/>
    <lineage>
        <taxon>Eukaryota</taxon>
        <taxon>Sar</taxon>
        <taxon>Alveolata</taxon>
        <taxon>Dinophyceae</taxon>
        <taxon>Noctilucales</taxon>
        <taxon>Noctilucaceae</taxon>
        <taxon>Noctiluca</taxon>
    </lineage>
</organism>
<comment type="similarity">
    <text evidence="1">Belongs to the Mo25 family.</text>
</comment>
<evidence type="ECO:0000313" key="2">
    <source>
        <dbReference type="EMBL" id="CAD8871423.1"/>
    </source>
</evidence>
<dbReference type="InterPro" id="IPR016024">
    <property type="entry name" value="ARM-type_fold"/>
</dbReference>
<dbReference type="PANTHER" id="PTHR10182">
    <property type="entry name" value="CALCIUM-BINDING PROTEIN 39-RELATED"/>
    <property type="match status" value="1"/>
</dbReference>
<accession>A0A7S1FK84</accession>
<reference evidence="2" key="1">
    <citation type="submission" date="2021-01" db="EMBL/GenBank/DDBJ databases">
        <authorList>
            <person name="Corre E."/>
            <person name="Pelletier E."/>
            <person name="Niang G."/>
            <person name="Scheremetjew M."/>
            <person name="Finn R."/>
            <person name="Kale V."/>
            <person name="Holt S."/>
            <person name="Cochrane G."/>
            <person name="Meng A."/>
            <person name="Brown T."/>
            <person name="Cohen L."/>
        </authorList>
    </citation>
    <scope>NUCLEOTIDE SEQUENCE</scope>
</reference>
<name>A0A7S1FK84_NOCSC</name>
<dbReference type="SUPFAM" id="SSF48371">
    <property type="entry name" value="ARM repeat"/>
    <property type="match status" value="1"/>
</dbReference>
<dbReference type="EMBL" id="HBFQ01064536">
    <property type="protein sequence ID" value="CAD8871423.1"/>
    <property type="molecule type" value="Transcribed_RNA"/>
</dbReference>